<comment type="caution">
    <text evidence="1">The sequence shown here is derived from an EMBL/GenBank/DDBJ whole genome shotgun (WGS) entry which is preliminary data.</text>
</comment>
<keyword evidence="2" id="KW-1185">Reference proteome</keyword>
<dbReference type="EC" id="2.4.-.-" evidence="1"/>
<dbReference type="GO" id="GO:0016757">
    <property type="term" value="F:glycosyltransferase activity"/>
    <property type="evidence" value="ECO:0007669"/>
    <property type="project" value="UniProtKB-KW"/>
</dbReference>
<accession>A0ABT5QNB5</accession>
<organism evidence="1 2">
    <name type="scientific">Enterovibrio qingdaonensis</name>
    <dbReference type="NCBI Taxonomy" id="2899818"/>
    <lineage>
        <taxon>Bacteria</taxon>
        <taxon>Pseudomonadati</taxon>
        <taxon>Pseudomonadota</taxon>
        <taxon>Gammaproteobacteria</taxon>
        <taxon>Vibrionales</taxon>
        <taxon>Vibrionaceae</taxon>
        <taxon>Enterovibrio</taxon>
    </lineage>
</organism>
<keyword evidence="1" id="KW-0328">Glycosyltransferase</keyword>
<sequence>MSVRNRTHWLSELTNAQELFSLPKGVEFIVKIRADIEYSTKSIAHRIALYIFWENEVSREYPDIDWKISDEEKAFLSEITPEQWTETYFEGVHEYLKSNALYIKNIECAVLNSYERFELSDNGDEKSPIYLFVYRARKDLQSKFKHTDKFGEMPLLYWWHTEGYQRYPSLRVPISFCSEQAVCEILQDTGFYLPTLVKFYYESRPDLQAAFDLNTVCGLLDFNSWWLNEGENWSGVTWQSEKLRGQLLQSVFVESLNKYVPELMMGVLGERSDLQNAFIIQGELHIDSYISWWNEFGTKHYKIADGLIFQEKEGKIQITNQPFDQAFGVNIVGFSHNDFGLLADNFEDTADDYLSIQDVQTRLSDSSILWSETLISEYGDYKPTIEYPVSMYCLPPIELLKISLKGARHLIDGGDYKIGAWSWNLPQWPTALAKARDFVDEIWVQSDYVRQCFLKEGNVPVYLMPHNVAIPPVTARLRSTLGIGDDEYVFYLVFDGNSCPKRRNTIAGVKAFKLAFVDAYRDSDVVLVIKAKNINLSEPIWREIEALVGHHPKIRIITETMSRQDDINFMASCDCFISLHRSVAFGNTIAEAMLLQQPVIVSNYSGNVDFCSEDTAYLVDGDLVPLDVGDNIFGEGQYWFEADVEQAAQKIRYIYNNRQESQRVGIKAQQYIIENYSNAAVTHAYVQRLENIRSILNG</sequence>
<dbReference type="RefSeq" id="WP_274143118.1">
    <property type="nucleotide sequence ID" value="NZ_JAJUBB010000010.1"/>
</dbReference>
<dbReference type="Pfam" id="PF13692">
    <property type="entry name" value="Glyco_trans_1_4"/>
    <property type="match status" value="1"/>
</dbReference>
<dbReference type="Gene3D" id="3.40.50.2000">
    <property type="entry name" value="Glycogen Phosphorylase B"/>
    <property type="match status" value="1"/>
</dbReference>
<dbReference type="PANTHER" id="PTHR46656">
    <property type="entry name" value="PUTATIVE-RELATED"/>
    <property type="match status" value="1"/>
</dbReference>
<name>A0ABT5QNB5_9GAMM</name>
<dbReference type="EMBL" id="JAJUBB010000010">
    <property type="protein sequence ID" value="MDD1782482.1"/>
    <property type="molecule type" value="Genomic_DNA"/>
</dbReference>
<dbReference type="PANTHER" id="PTHR46656:SF3">
    <property type="entry name" value="PUTATIVE-RELATED"/>
    <property type="match status" value="1"/>
</dbReference>
<evidence type="ECO:0000313" key="2">
    <source>
        <dbReference type="Proteomes" id="UP001149821"/>
    </source>
</evidence>
<gene>
    <name evidence="1" type="ORF">LRP49_15020</name>
</gene>
<proteinExistence type="predicted"/>
<dbReference type="Proteomes" id="UP001149821">
    <property type="component" value="Unassembled WGS sequence"/>
</dbReference>
<evidence type="ECO:0000313" key="1">
    <source>
        <dbReference type="EMBL" id="MDD1782482.1"/>
    </source>
</evidence>
<protein>
    <submittedName>
        <fullName evidence="1">Glycosyltransferase</fullName>
        <ecNumber evidence="1">2.4.-.-</ecNumber>
    </submittedName>
</protein>
<keyword evidence="1" id="KW-0808">Transferase</keyword>
<dbReference type="SUPFAM" id="SSF53756">
    <property type="entry name" value="UDP-Glycosyltransferase/glycogen phosphorylase"/>
    <property type="match status" value="1"/>
</dbReference>
<reference evidence="1" key="1">
    <citation type="submission" date="2021-12" db="EMBL/GenBank/DDBJ databases">
        <title>Enterovibrio ZSDZ35 sp. nov. and Enterovibrio ZSDZ42 sp. nov., isolated from coastal seawater in Qingdao.</title>
        <authorList>
            <person name="Zhang P."/>
        </authorList>
    </citation>
    <scope>NUCLEOTIDE SEQUENCE</scope>
    <source>
        <strain evidence="1">ZSDZ35</strain>
    </source>
</reference>